<sequence>MRFILSAVIIAMVTYIHGIGDEPKQVLTAAFAEAQPSLTQDKELLRRLEKLEPPTPTDIQTPFFQRPFPSMMKTTKEVMHRGVILPFRLILNDSQWQRPLYKEQWHSTYSGGRWAYMPLRLFYAQHRLFTTSAVGLSNLYDFLHNLGLSDLNVEQKGATQEERVNEVVAVVMQAKIERVVTKGNQVVIVARPQRTGVQAITINKLNMKLDNEDEAILFQLVTPDGDEIDYSIY</sequence>
<dbReference type="STRING" id="1313296.SAMN05661091_3048"/>
<dbReference type="EMBL" id="LT840184">
    <property type="protein sequence ID" value="SMF85552.1"/>
    <property type="molecule type" value="Genomic_DNA"/>
</dbReference>
<name>A0A1X7HFG9_9BACL</name>
<evidence type="ECO:0000313" key="2">
    <source>
        <dbReference type="Proteomes" id="UP000192940"/>
    </source>
</evidence>
<accession>A0A1X7HFG9</accession>
<evidence type="ECO:0000313" key="1">
    <source>
        <dbReference type="EMBL" id="SMF85552.1"/>
    </source>
</evidence>
<dbReference type="Proteomes" id="UP000192940">
    <property type="component" value="Chromosome I"/>
</dbReference>
<keyword evidence="2" id="KW-1185">Reference proteome</keyword>
<proteinExistence type="predicted"/>
<dbReference type="RefSeq" id="WP_208919952.1">
    <property type="nucleotide sequence ID" value="NZ_LT840184.1"/>
</dbReference>
<reference evidence="1 2" key="1">
    <citation type="submission" date="2017-04" db="EMBL/GenBank/DDBJ databases">
        <authorList>
            <person name="Afonso C.L."/>
            <person name="Miller P.J."/>
            <person name="Scott M.A."/>
            <person name="Spackman E."/>
            <person name="Goraichik I."/>
            <person name="Dimitrov K.M."/>
            <person name="Suarez D.L."/>
            <person name="Swayne D.E."/>
        </authorList>
    </citation>
    <scope>NUCLEOTIDE SEQUENCE [LARGE SCALE GENOMIC DNA]</scope>
    <source>
        <strain evidence="1 2">N3/975</strain>
    </source>
</reference>
<protein>
    <submittedName>
        <fullName evidence="1">Uncharacterized protein</fullName>
    </submittedName>
</protein>
<organism evidence="1 2">
    <name type="scientific">Paenibacillus uliginis N3/975</name>
    <dbReference type="NCBI Taxonomy" id="1313296"/>
    <lineage>
        <taxon>Bacteria</taxon>
        <taxon>Bacillati</taxon>
        <taxon>Bacillota</taxon>
        <taxon>Bacilli</taxon>
        <taxon>Bacillales</taxon>
        <taxon>Paenibacillaceae</taxon>
        <taxon>Paenibacillus</taxon>
    </lineage>
</organism>
<gene>
    <name evidence="1" type="ORF">SAMN05661091_3048</name>
</gene>
<dbReference type="AlphaFoldDB" id="A0A1X7HFG9"/>